<dbReference type="SUPFAM" id="SSF144010">
    <property type="entry name" value="CofE-like"/>
    <property type="match status" value="1"/>
</dbReference>
<gene>
    <name evidence="1" type="ORF">DV520_08740</name>
</gene>
<dbReference type="RefSeq" id="WP_021920886.1">
    <property type="nucleotide sequence ID" value="NZ_CAKXKJ010000001.1"/>
</dbReference>
<keyword evidence="1" id="KW-0436">Ligase</keyword>
<dbReference type="Proteomes" id="UP000260649">
    <property type="component" value="Unassembled WGS sequence"/>
</dbReference>
<dbReference type="AlphaFoldDB" id="A0A3E2B2B4"/>
<name>A0A3E2B2B4_9FIRM</name>
<accession>A0A3E2B2B4</accession>
<evidence type="ECO:0000313" key="1">
    <source>
        <dbReference type="EMBL" id="RFT06188.1"/>
    </source>
</evidence>
<comment type="caution">
    <text evidence="1">The sequence shown here is derived from an EMBL/GenBank/DDBJ whole genome shotgun (WGS) entry which is preliminary data.</text>
</comment>
<dbReference type="GO" id="GO:0016874">
    <property type="term" value="F:ligase activity"/>
    <property type="evidence" value="ECO:0007669"/>
    <property type="project" value="UniProtKB-KW"/>
</dbReference>
<reference evidence="1 2" key="1">
    <citation type="submission" date="2018-07" db="EMBL/GenBank/DDBJ databases">
        <title>GABA Modulating Bacteria of the Human Gut Microbiota.</title>
        <authorList>
            <person name="Strandwitz P."/>
            <person name="Kim K.H."/>
            <person name="Terekhova D."/>
            <person name="Liu J.K."/>
            <person name="Sharma A."/>
            <person name="Levering J."/>
            <person name="Mcdonald D."/>
            <person name="Dietrich D."/>
            <person name="Ramadhar T.R."/>
            <person name="Lekbua A."/>
            <person name="Mroue N."/>
            <person name="Liston C."/>
            <person name="Stewart E.J."/>
            <person name="Dubin M.J."/>
            <person name="Zengler K."/>
            <person name="Knight R."/>
            <person name="Gilbert J.A."/>
            <person name="Clardy J."/>
            <person name="Lewis K."/>
        </authorList>
    </citation>
    <scope>NUCLEOTIDE SEQUENCE [LARGE SCALE GENOMIC DNA]</scope>
    <source>
        <strain evidence="1 2">KLE1738</strain>
    </source>
</reference>
<evidence type="ECO:0000313" key="2">
    <source>
        <dbReference type="Proteomes" id="UP000260649"/>
    </source>
</evidence>
<dbReference type="OrthoDB" id="9763290at2"/>
<dbReference type="GeneID" id="97995818"/>
<protein>
    <submittedName>
        <fullName evidence="1">F420-0--gamma-glutamyl ligase</fullName>
    </submittedName>
</protein>
<dbReference type="EMBL" id="QQRQ01000015">
    <property type="protein sequence ID" value="RFT06188.1"/>
    <property type="molecule type" value="Genomic_DNA"/>
</dbReference>
<proteinExistence type="predicted"/>
<sequence>MEYYHNPGKALEIEVAGERYLRHGIRTHFVEVGEDYLDLFRRYVVPVYRPGDWVAVSEKVAALCQGRVIHRQEIQVTWLARLLAKCVRQTPAGPGMGLPVKMQFALDQEGRARVLWAALRAGLDKLRGIHGTFYRLLGPEVRGLDGFYGEDIPAYADLGIRIPTEPDLLCDQVYEKTGVQSYIVDANGLGVELMGKSSGITAPETWLTEVIRDNPAGQEEQMTPFILVRRLRDVG</sequence>
<keyword evidence="2" id="KW-1185">Reference proteome</keyword>
<organism evidence="1 2">
    <name type="scientific">Evtepia gabavorous</name>
    <dbReference type="NCBI Taxonomy" id="2211183"/>
    <lineage>
        <taxon>Bacteria</taxon>
        <taxon>Bacillati</taxon>
        <taxon>Bacillota</taxon>
        <taxon>Clostridia</taxon>
        <taxon>Eubacteriales</taxon>
        <taxon>Evtepia</taxon>
    </lineage>
</organism>